<dbReference type="InterPro" id="IPR036162">
    <property type="entry name" value="Resolvase-like_N_sf"/>
</dbReference>
<dbReference type="InterPro" id="IPR025827">
    <property type="entry name" value="Zn_ribbon_recom_dom"/>
</dbReference>
<dbReference type="InterPro" id="IPR011109">
    <property type="entry name" value="DNA_bind_recombinase_dom"/>
</dbReference>
<dbReference type="PANTHER" id="PTHR30461">
    <property type="entry name" value="DNA-INVERTASE FROM LAMBDOID PROPHAGE"/>
    <property type="match status" value="1"/>
</dbReference>
<proteinExistence type="predicted"/>
<comment type="caution">
    <text evidence="3">The sequence shown here is derived from an EMBL/GenBank/DDBJ whole genome shotgun (WGS) entry which is preliminary data.</text>
</comment>
<dbReference type="OrthoDB" id="4500247at2"/>
<dbReference type="GO" id="GO:0003677">
    <property type="term" value="F:DNA binding"/>
    <property type="evidence" value="ECO:0007669"/>
    <property type="project" value="InterPro"/>
</dbReference>
<feature type="domain" description="Recombinase" evidence="2">
    <location>
        <begin position="179"/>
        <end position="289"/>
    </location>
</feature>
<dbReference type="InterPro" id="IPR050639">
    <property type="entry name" value="SSR_resolvase"/>
</dbReference>
<dbReference type="InterPro" id="IPR006119">
    <property type="entry name" value="Resolv_N"/>
</dbReference>
<gene>
    <name evidence="3" type="ORF">DQ384_20815</name>
</gene>
<protein>
    <submittedName>
        <fullName evidence="3">Recombinase family protein</fullName>
    </submittedName>
</protein>
<evidence type="ECO:0000313" key="4">
    <source>
        <dbReference type="Proteomes" id="UP000253094"/>
    </source>
</evidence>
<reference evidence="3 4" key="1">
    <citation type="submission" date="2018-06" db="EMBL/GenBank/DDBJ databases">
        <title>Sphaerisporangium craniellae sp. nov., isolated from a marine sponge in the South China Sea.</title>
        <authorList>
            <person name="Li L."/>
        </authorList>
    </citation>
    <scope>NUCLEOTIDE SEQUENCE [LARGE SCALE GENOMIC DNA]</scope>
    <source>
        <strain evidence="3 4">CCTCC AA 208026</strain>
    </source>
</reference>
<dbReference type="EMBL" id="QOIL01000011">
    <property type="protein sequence ID" value="RCG29478.1"/>
    <property type="molecule type" value="Genomic_DNA"/>
</dbReference>
<dbReference type="Pfam" id="PF07508">
    <property type="entry name" value="Recombinase"/>
    <property type="match status" value="1"/>
</dbReference>
<dbReference type="SMART" id="SM00857">
    <property type="entry name" value="Resolvase"/>
    <property type="match status" value="1"/>
</dbReference>
<dbReference type="PROSITE" id="PS51737">
    <property type="entry name" value="RECOMBINASE_DNA_BIND"/>
    <property type="match status" value="1"/>
</dbReference>
<feature type="region of interest" description="Disordered" evidence="1">
    <location>
        <begin position="161"/>
        <end position="183"/>
    </location>
</feature>
<accession>A0A367FGH2</accession>
<dbReference type="Pfam" id="PF13408">
    <property type="entry name" value="Zn_ribbon_recom"/>
    <property type="match status" value="1"/>
</dbReference>
<dbReference type="Gene3D" id="3.90.1750.20">
    <property type="entry name" value="Putative Large Serine Recombinase, Chain B, Domain 2"/>
    <property type="match status" value="1"/>
</dbReference>
<dbReference type="SUPFAM" id="SSF53041">
    <property type="entry name" value="Resolvase-like"/>
    <property type="match status" value="1"/>
</dbReference>
<keyword evidence="4" id="KW-1185">Reference proteome</keyword>
<dbReference type="InterPro" id="IPR038109">
    <property type="entry name" value="DNA_bind_recomb_sf"/>
</dbReference>
<dbReference type="CDD" id="cd00338">
    <property type="entry name" value="Ser_Recombinase"/>
    <property type="match status" value="1"/>
</dbReference>
<evidence type="ECO:0000259" key="2">
    <source>
        <dbReference type="PROSITE" id="PS51737"/>
    </source>
</evidence>
<evidence type="ECO:0000313" key="3">
    <source>
        <dbReference type="EMBL" id="RCG29478.1"/>
    </source>
</evidence>
<dbReference type="PANTHER" id="PTHR30461:SF23">
    <property type="entry name" value="DNA RECOMBINASE-RELATED"/>
    <property type="match status" value="1"/>
</dbReference>
<dbReference type="AlphaFoldDB" id="A0A367FGH2"/>
<dbReference type="GO" id="GO:0000150">
    <property type="term" value="F:DNA strand exchange activity"/>
    <property type="evidence" value="ECO:0007669"/>
    <property type="project" value="InterPro"/>
</dbReference>
<name>A0A367FGH2_9ACTN</name>
<dbReference type="Gene3D" id="3.40.50.1390">
    <property type="entry name" value="Resolvase, N-terminal catalytic domain"/>
    <property type="match status" value="1"/>
</dbReference>
<dbReference type="Pfam" id="PF00239">
    <property type="entry name" value="Resolvase"/>
    <property type="match status" value="1"/>
</dbReference>
<dbReference type="Proteomes" id="UP000253094">
    <property type="component" value="Unassembled WGS sequence"/>
</dbReference>
<sequence>MMSPGGASMTPNPPIPVVSYARISADIRRDEHGVQDQHKVNRDTASRFGWTVVHEYTDNDKSAAKEGVVRDDFEAMLRALRAGKLPNGTPVQGVVIVAEDRLARRPGDYERFVEAITFQDGRVFADGRGSKDLYNEDVESMGLFGAVISKMEVRKMQRRMRRSHRARAEEGRPSGGPRPFGWNEDRLTLNEDEAGFLRQAAKDFLGGRSLHSITRGWQAQKVVTSLGNEWSVRTLKAALRSPRICGLRELGGELVRGVDGDPIQGKWAPIITQEEWTAIRAVFNARKGHFITRDMEIGRAHPPDYRDPAYLLSGIARCGRVGEDGKICNTPMRVNVKKGAGHHAYVCRSKAEGGCGRCSRRGDLVDLFVSEAVLAKLGEVTFAEPSEGIDPHAEERLKATQNRLNELTTQWNADNIGNELFFKLAPGLEQEIARLRALINKQNATAELRRKRVVMDVAAIRRRWIFPGDEREPPRILTEGEGGLPISQKRTYVREALHAVIVRPAGKGQKIFNPDLLELVWRED</sequence>
<evidence type="ECO:0000256" key="1">
    <source>
        <dbReference type="SAM" id="MobiDB-lite"/>
    </source>
</evidence>
<organism evidence="3 4">
    <name type="scientific">Sphaerisporangium album</name>
    <dbReference type="NCBI Taxonomy" id="509200"/>
    <lineage>
        <taxon>Bacteria</taxon>
        <taxon>Bacillati</taxon>
        <taxon>Actinomycetota</taxon>
        <taxon>Actinomycetes</taxon>
        <taxon>Streptosporangiales</taxon>
        <taxon>Streptosporangiaceae</taxon>
        <taxon>Sphaerisporangium</taxon>
    </lineage>
</organism>